<evidence type="ECO:0000313" key="1">
    <source>
        <dbReference type="EMBL" id="KAI3730107.1"/>
    </source>
</evidence>
<dbReference type="Proteomes" id="UP001055879">
    <property type="component" value="Linkage Group LG05"/>
</dbReference>
<keyword evidence="2" id="KW-1185">Reference proteome</keyword>
<proteinExistence type="predicted"/>
<accession>A0ACB9C7F8</accession>
<protein>
    <submittedName>
        <fullName evidence="1">Uncharacterized protein</fullName>
    </submittedName>
</protein>
<sequence length="139" mass="15980">MESNKASMESNFFNLNHGRKEEEGMMVRRKKGRRWLERKGRSAGHLQGLHMVLEALKVVAYVSKRKLAAIQRHAIMQQKNDSTSPSYVRLSTGDSGRFQPSDDDINVFRSHNRFSSPPSSTTHRRIERSMSEFSRTVVS</sequence>
<dbReference type="EMBL" id="CM042051">
    <property type="protein sequence ID" value="KAI3730107.1"/>
    <property type="molecule type" value="Genomic_DNA"/>
</dbReference>
<evidence type="ECO:0000313" key="2">
    <source>
        <dbReference type="Proteomes" id="UP001055879"/>
    </source>
</evidence>
<gene>
    <name evidence="1" type="ORF">L6452_18783</name>
</gene>
<comment type="caution">
    <text evidence="1">The sequence shown here is derived from an EMBL/GenBank/DDBJ whole genome shotgun (WGS) entry which is preliminary data.</text>
</comment>
<reference evidence="2" key="1">
    <citation type="journal article" date="2022" name="Mol. Ecol. Resour.">
        <title>The genomes of chicory, endive, great burdock and yacon provide insights into Asteraceae palaeo-polyploidization history and plant inulin production.</title>
        <authorList>
            <person name="Fan W."/>
            <person name="Wang S."/>
            <person name="Wang H."/>
            <person name="Wang A."/>
            <person name="Jiang F."/>
            <person name="Liu H."/>
            <person name="Zhao H."/>
            <person name="Xu D."/>
            <person name="Zhang Y."/>
        </authorList>
    </citation>
    <scope>NUCLEOTIDE SEQUENCE [LARGE SCALE GENOMIC DNA]</scope>
    <source>
        <strain evidence="2">cv. Niubang</strain>
    </source>
</reference>
<reference evidence="1 2" key="2">
    <citation type="journal article" date="2022" name="Mol. Ecol. Resour.">
        <title>The genomes of chicory, endive, great burdock and yacon provide insights into Asteraceae paleo-polyploidization history and plant inulin production.</title>
        <authorList>
            <person name="Fan W."/>
            <person name="Wang S."/>
            <person name="Wang H."/>
            <person name="Wang A."/>
            <person name="Jiang F."/>
            <person name="Liu H."/>
            <person name="Zhao H."/>
            <person name="Xu D."/>
            <person name="Zhang Y."/>
        </authorList>
    </citation>
    <scope>NUCLEOTIDE SEQUENCE [LARGE SCALE GENOMIC DNA]</scope>
    <source>
        <strain evidence="2">cv. Niubang</strain>
    </source>
</reference>
<organism evidence="1 2">
    <name type="scientific">Arctium lappa</name>
    <name type="common">Greater burdock</name>
    <name type="synonym">Lappa major</name>
    <dbReference type="NCBI Taxonomy" id="4217"/>
    <lineage>
        <taxon>Eukaryota</taxon>
        <taxon>Viridiplantae</taxon>
        <taxon>Streptophyta</taxon>
        <taxon>Embryophyta</taxon>
        <taxon>Tracheophyta</taxon>
        <taxon>Spermatophyta</taxon>
        <taxon>Magnoliopsida</taxon>
        <taxon>eudicotyledons</taxon>
        <taxon>Gunneridae</taxon>
        <taxon>Pentapetalae</taxon>
        <taxon>asterids</taxon>
        <taxon>campanulids</taxon>
        <taxon>Asterales</taxon>
        <taxon>Asteraceae</taxon>
        <taxon>Carduoideae</taxon>
        <taxon>Cardueae</taxon>
        <taxon>Arctiinae</taxon>
        <taxon>Arctium</taxon>
    </lineage>
</organism>
<name>A0ACB9C7F8_ARCLA</name>